<name>A0A383B3A9_9ZZZZ</name>
<gene>
    <name evidence="1" type="ORF">METZ01_LOCUS467316</name>
</gene>
<reference evidence="1" key="1">
    <citation type="submission" date="2018-05" db="EMBL/GenBank/DDBJ databases">
        <authorList>
            <person name="Lanie J.A."/>
            <person name="Ng W.-L."/>
            <person name="Kazmierczak K.M."/>
            <person name="Andrzejewski T.M."/>
            <person name="Davidsen T.M."/>
            <person name="Wayne K.J."/>
            <person name="Tettelin H."/>
            <person name="Glass J.I."/>
            <person name="Rusch D."/>
            <person name="Podicherti R."/>
            <person name="Tsui H.-C.T."/>
            <person name="Winkler M.E."/>
        </authorList>
    </citation>
    <scope>NUCLEOTIDE SEQUENCE</scope>
</reference>
<dbReference type="EMBL" id="UINC01197137">
    <property type="protein sequence ID" value="SVE14462.1"/>
    <property type="molecule type" value="Genomic_DNA"/>
</dbReference>
<proteinExistence type="predicted"/>
<protein>
    <submittedName>
        <fullName evidence="1">Uncharacterized protein</fullName>
    </submittedName>
</protein>
<dbReference type="AlphaFoldDB" id="A0A383B3A9"/>
<organism evidence="1">
    <name type="scientific">marine metagenome</name>
    <dbReference type="NCBI Taxonomy" id="408172"/>
    <lineage>
        <taxon>unclassified sequences</taxon>
        <taxon>metagenomes</taxon>
        <taxon>ecological metagenomes</taxon>
    </lineage>
</organism>
<sequence length="30" mass="3298">MVGRVGYAPTTPAMSMQYSTIELTALFTIF</sequence>
<evidence type="ECO:0000313" key="1">
    <source>
        <dbReference type="EMBL" id="SVE14462.1"/>
    </source>
</evidence>
<accession>A0A383B3A9</accession>